<keyword evidence="2" id="KW-1185">Reference proteome</keyword>
<name>A0A2H3AL20_9AGAR</name>
<organism evidence="1 2">
    <name type="scientific">Armillaria solidipes</name>
    <dbReference type="NCBI Taxonomy" id="1076256"/>
    <lineage>
        <taxon>Eukaryota</taxon>
        <taxon>Fungi</taxon>
        <taxon>Dikarya</taxon>
        <taxon>Basidiomycota</taxon>
        <taxon>Agaricomycotina</taxon>
        <taxon>Agaricomycetes</taxon>
        <taxon>Agaricomycetidae</taxon>
        <taxon>Agaricales</taxon>
        <taxon>Marasmiineae</taxon>
        <taxon>Physalacriaceae</taxon>
        <taxon>Armillaria</taxon>
    </lineage>
</organism>
<feature type="non-terminal residue" evidence="1">
    <location>
        <position position="1"/>
    </location>
</feature>
<gene>
    <name evidence="1" type="ORF">ARMSODRAFT_841222</name>
</gene>
<dbReference type="Proteomes" id="UP000218334">
    <property type="component" value="Unassembled WGS sequence"/>
</dbReference>
<evidence type="ECO:0008006" key="3">
    <source>
        <dbReference type="Google" id="ProtNLM"/>
    </source>
</evidence>
<feature type="non-terminal residue" evidence="1">
    <location>
        <position position="60"/>
    </location>
</feature>
<evidence type="ECO:0000313" key="2">
    <source>
        <dbReference type="Proteomes" id="UP000218334"/>
    </source>
</evidence>
<accession>A0A2H3AL20</accession>
<dbReference type="EMBL" id="KZ293501">
    <property type="protein sequence ID" value="PBK59589.1"/>
    <property type="molecule type" value="Genomic_DNA"/>
</dbReference>
<evidence type="ECO:0000313" key="1">
    <source>
        <dbReference type="EMBL" id="PBK59589.1"/>
    </source>
</evidence>
<sequence>LTDNDIPHRTHLRECIMETWQEHLQQLSKDMLGALGKISFTCDLWTNSNLIPFMAITAHW</sequence>
<dbReference type="AlphaFoldDB" id="A0A2H3AL20"/>
<reference evidence="2" key="1">
    <citation type="journal article" date="2017" name="Nat. Ecol. Evol.">
        <title>Genome expansion and lineage-specific genetic innovations in the forest pathogenic fungi Armillaria.</title>
        <authorList>
            <person name="Sipos G."/>
            <person name="Prasanna A.N."/>
            <person name="Walter M.C."/>
            <person name="O'Connor E."/>
            <person name="Balint B."/>
            <person name="Krizsan K."/>
            <person name="Kiss B."/>
            <person name="Hess J."/>
            <person name="Varga T."/>
            <person name="Slot J."/>
            <person name="Riley R."/>
            <person name="Boka B."/>
            <person name="Rigling D."/>
            <person name="Barry K."/>
            <person name="Lee J."/>
            <person name="Mihaltcheva S."/>
            <person name="LaButti K."/>
            <person name="Lipzen A."/>
            <person name="Waldron R."/>
            <person name="Moloney N.M."/>
            <person name="Sperisen C."/>
            <person name="Kredics L."/>
            <person name="Vagvoelgyi C."/>
            <person name="Patrignani A."/>
            <person name="Fitzpatrick D."/>
            <person name="Nagy I."/>
            <person name="Doyle S."/>
            <person name="Anderson J.B."/>
            <person name="Grigoriev I.V."/>
            <person name="Gueldener U."/>
            <person name="Muensterkoetter M."/>
            <person name="Nagy L.G."/>
        </authorList>
    </citation>
    <scope>NUCLEOTIDE SEQUENCE [LARGE SCALE GENOMIC DNA]</scope>
    <source>
        <strain evidence="2">28-4</strain>
    </source>
</reference>
<proteinExistence type="predicted"/>
<protein>
    <recommendedName>
        <fullName evidence="3">hAT-like transposase RNase-H fold domain-containing protein</fullName>
    </recommendedName>
</protein>